<dbReference type="PROSITE" id="PS51736">
    <property type="entry name" value="RECOMBINASES_3"/>
    <property type="match status" value="1"/>
</dbReference>
<dbReference type="PANTHER" id="PTHR30461">
    <property type="entry name" value="DNA-INVERTASE FROM LAMBDOID PROPHAGE"/>
    <property type="match status" value="1"/>
</dbReference>
<dbReference type="InterPro" id="IPR050639">
    <property type="entry name" value="SSR_resolvase"/>
</dbReference>
<evidence type="ECO:0000313" key="4">
    <source>
        <dbReference type="EMBL" id="SAL73235.1"/>
    </source>
</evidence>
<dbReference type="SMART" id="SM00857">
    <property type="entry name" value="Resolvase"/>
    <property type="match status" value="1"/>
</dbReference>
<dbReference type="SUPFAM" id="SSF46689">
    <property type="entry name" value="Homeodomain-like"/>
    <property type="match status" value="1"/>
</dbReference>
<evidence type="ECO:0000256" key="2">
    <source>
        <dbReference type="SAM" id="MobiDB-lite"/>
    </source>
</evidence>
<protein>
    <submittedName>
        <fullName evidence="4">Resolvase domain-containing protein</fullName>
    </submittedName>
</protein>
<gene>
    <name evidence="4" type="ORF">AWB68_04391</name>
</gene>
<dbReference type="GO" id="GO:0003677">
    <property type="term" value="F:DNA binding"/>
    <property type="evidence" value="ECO:0007669"/>
    <property type="project" value="InterPro"/>
</dbReference>
<evidence type="ECO:0000259" key="3">
    <source>
        <dbReference type="PROSITE" id="PS51736"/>
    </source>
</evidence>
<evidence type="ECO:0000313" key="5">
    <source>
        <dbReference type="Proteomes" id="UP000054770"/>
    </source>
</evidence>
<dbReference type="Pfam" id="PF00239">
    <property type="entry name" value="Resolvase"/>
    <property type="match status" value="1"/>
</dbReference>
<keyword evidence="5" id="KW-1185">Reference proteome</keyword>
<dbReference type="Pfam" id="PF02796">
    <property type="entry name" value="HTH_7"/>
    <property type="match status" value="1"/>
</dbReference>
<proteinExistence type="inferred from homology"/>
<dbReference type="InterPro" id="IPR036162">
    <property type="entry name" value="Resolvase-like_N_sf"/>
</dbReference>
<comment type="similarity">
    <text evidence="1">Belongs to the site-specific recombinase resolvase family.</text>
</comment>
<dbReference type="OrthoDB" id="8585334at2"/>
<feature type="region of interest" description="Disordered" evidence="2">
    <location>
        <begin position="1"/>
        <end position="40"/>
    </location>
</feature>
<dbReference type="PANTHER" id="PTHR30461:SF26">
    <property type="entry name" value="RESOLVASE HOMOLOG YNEB"/>
    <property type="match status" value="1"/>
</dbReference>
<dbReference type="CDD" id="cd03768">
    <property type="entry name" value="SR_ResInv"/>
    <property type="match status" value="1"/>
</dbReference>
<comment type="caution">
    <text evidence="4">The sequence shown here is derived from an EMBL/GenBank/DDBJ whole genome shotgun (WGS) entry which is preliminary data.</text>
</comment>
<reference evidence="4" key="1">
    <citation type="submission" date="2016-01" db="EMBL/GenBank/DDBJ databases">
        <authorList>
            <person name="Peeters C."/>
        </authorList>
    </citation>
    <scope>NUCLEOTIDE SEQUENCE [LARGE SCALE GENOMIC DNA]</scope>
    <source>
        <strain evidence="4">LMG 22940</strain>
    </source>
</reference>
<dbReference type="Gene3D" id="3.40.50.1390">
    <property type="entry name" value="Resolvase, N-terminal catalytic domain"/>
    <property type="match status" value="1"/>
</dbReference>
<feature type="compositionally biased region" description="Basic and acidic residues" evidence="2">
    <location>
        <begin position="18"/>
        <end position="40"/>
    </location>
</feature>
<dbReference type="EMBL" id="FCON02000052">
    <property type="protein sequence ID" value="SAL73235.1"/>
    <property type="molecule type" value="Genomic_DNA"/>
</dbReference>
<dbReference type="Proteomes" id="UP000054770">
    <property type="component" value="Unassembled WGS sequence"/>
</dbReference>
<name>A0A158JWX7_9BURK</name>
<dbReference type="InterPro" id="IPR006119">
    <property type="entry name" value="Resolv_N"/>
</dbReference>
<dbReference type="SUPFAM" id="SSF53041">
    <property type="entry name" value="Resolvase-like"/>
    <property type="match status" value="1"/>
</dbReference>
<dbReference type="RefSeq" id="WP_087646470.1">
    <property type="nucleotide sequence ID" value="NZ_FCON02000052.1"/>
</dbReference>
<dbReference type="InterPro" id="IPR006120">
    <property type="entry name" value="Resolvase_HTH_dom"/>
</dbReference>
<dbReference type="GO" id="GO:0000150">
    <property type="term" value="F:DNA strand exchange activity"/>
    <property type="evidence" value="ECO:0007669"/>
    <property type="project" value="InterPro"/>
</dbReference>
<dbReference type="Gene3D" id="1.10.10.60">
    <property type="entry name" value="Homeodomain-like"/>
    <property type="match status" value="1"/>
</dbReference>
<dbReference type="CDD" id="cd00569">
    <property type="entry name" value="HTH_Hin_like"/>
    <property type="match status" value="1"/>
</dbReference>
<sequence length="194" mass="21519">MSKGHRVGYKRVSTTDQSTERQLDGVQLDKEFEDKASGKNMDRPELKKALEYVRSGDTLIVHSIDRAARNTVNLLEMVESLNAKGVTVEFVKERLTFRADVADPMADLMMTMLAGFAQFERAMIRERQREGIALAKAKGNVYKGRKPKLDAEQIATLRARCTAGEGKAAVARSLGISRVTLYRLLNGTAKGATR</sequence>
<dbReference type="AlphaFoldDB" id="A0A158JWX7"/>
<organism evidence="4 5">
    <name type="scientific">Caballeronia choica</name>
    <dbReference type="NCBI Taxonomy" id="326476"/>
    <lineage>
        <taxon>Bacteria</taxon>
        <taxon>Pseudomonadati</taxon>
        <taxon>Pseudomonadota</taxon>
        <taxon>Betaproteobacteria</taxon>
        <taxon>Burkholderiales</taxon>
        <taxon>Burkholderiaceae</taxon>
        <taxon>Caballeronia</taxon>
    </lineage>
</organism>
<feature type="domain" description="Resolvase/invertase-type recombinase catalytic" evidence="3">
    <location>
        <begin position="5"/>
        <end position="139"/>
    </location>
</feature>
<evidence type="ECO:0000256" key="1">
    <source>
        <dbReference type="ARBA" id="ARBA00009913"/>
    </source>
</evidence>
<dbReference type="InterPro" id="IPR009057">
    <property type="entry name" value="Homeodomain-like_sf"/>
</dbReference>
<accession>A0A158JWX7</accession>